<evidence type="ECO:0008006" key="3">
    <source>
        <dbReference type="Google" id="ProtNLM"/>
    </source>
</evidence>
<gene>
    <name evidence="1" type="ORF">BJY22_007004</name>
</gene>
<proteinExistence type="predicted"/>
<protein>
    <recommendedName>
        <fullName evidence="3">IrrE N-terminal-like domain-containing protein</fullName>
    </recommendedName>
</protein>
<dbReference type="Proteomes" id="UP000555407">
    <property type="component" value="Unassembled WGS sequence"/>
</dbReference>
<organism evidence="1 2">
    <name type="scientific">Kribbella shirazensis</name>
    <dbReference type="NCBI Taxonomy" id="1105143"/>
    <lineage>
        <taxon>Bacteria</taxon>
        <taxon>Bacillati</taxon>
        <taxon>Actinomycetota</taxon>
        <taxon>Actinomycetes</taxon>
        <taxon>Propionibacteriales</taxon>
        <taxon>Kribbellaceae</taxon>
        <taxon>Kribbella</taxon>
    </lineage>
</organism>
<reference evidence="1 2" key="1">
    <citation type="submission" date="2020-03" db="EMBL/GenBank/DDBJ databases">
        <title>Sequencing the genomes of 1000 actinobacteria strains.</title>
        <authorList>
            <person name="Klenk H.-P."/>
        </authorList>
    </citation>
    <scope>NUCLEOTIDE SEQUENCE [LARGE SCALE GENOMIC DNA]</scope>
    <source>
        <strain evidence="1 2">DSM 45490</strain>
    </source>
</reference>
<dbReference type="AlphaFoldDB" id="A0A7X5VHH9"/>
<name>A0A7X5VHH9_9ACTN</name>
<keyword evidence="2" id="KW-1185">Reference proteome</keyword>
<accession>A0A7X5VHH9</accession>
<evidence type="ECO:0000313" key="1">
    <source>
        <dbReference type="EMBL" id="NIK61287.1"/>
    </source>
</evidence>
<comment type="caution">
    <text evidence="1">The sequence shown here is derived from an EMBL/GenBank/DDBJ whole genome shotgun (WGS) entry which is preliminary data.</text>
</comment>
<dbReference type="EMBL" id="JAASRO010000001">
    <property type="protein sequence ID" value="NIK61287.1"/>
    <property type="molecule type" value="Genomic_DNA"/>
</dbReference>
<sequence length="131" mass="13721">MADAAFSLAHELSHLWMHKRSRDSGCHGLTRLEADSAAYTLLARFGCLPIAPSPALITSATAVIGRKPPSRLVETLGGRVVASASRLISATAEYLPTSAGTGRDLTGRSFGVSEPTAIGFEMESARPEPGL</sequence>
<evidence type="ECO:0000313" key="2">
    <source>
        <dbReference type="Proteomes" id="UP000555407"/>
    </source>
</evidence>